<evidence type="ECO:0000313" key="2">
    <source>
        <dbReference type="Proteomes" id="UP001272137"/>
    </source>
</evidence>
<dbReference type="EMBL" id="QXCT01000002">
    <property type="protein sequence ID" value="MDW9256718.1"/>
    <property type="molecule type" value="Genomic_DNA"/>
</dbReference>
<evidence type="ECO:0000313" key="1">
    <source>
        <dbReference type="EMBL" id="MDW9256718.1"/>
    </source>
</evidence>
<dbReference type="Proteomes" id="UP001272137">
    <property type="component" value="Unassembled WGS sequence"/>
</dbReference>
<dbReference type="AlphaFoldDB" id="A0AAW9D0P5"/>
<comment type="caution">
    <text evidence="1">The sequence shown here is derived from an EMBL/GenBank/DDBJ whole genome shotgun (WGS) entry which is preliminary data.</text>
</comment>
<accession>A0AAW9D0P5</accession>
<protein>
    <submittedName>
        <fullName evidence="1">Uncharacterized protein</fullName>
    </submittedName>
</protein>
<reference evidence="1" key="1">
    <citation type="submission" date="2018-08" db="EMBL/GenBank/DDBJ databases">
        <title>Identification of Burkholderia cepacia strains that express a Burkholderia pseudomallei-like capsular polysaccharide.</title>
        <authorList>
            <person name="Burtnick M.N."/>
            <person name="Vongsouvath M."/>
            <person name="Newton P."/>
            <person name="Wuthiekanun V."/>
            <person name="Limmathurotsakul D."/>
            <person name="Brett P.J."/>
            <person name="Chantratita N."/>
            <person name="Dance D.A."/>
        </authorList>
    </citation>
    <scope>NUCLEOTIDE SEQUENCE</scope>
    <source>
        <strain evidence="1">SBXCC001</strain>
    </source>
</reference>
<proteinExistence type="predicted"/>
<sequence length="567" mass="62742">MRARPKKRISRDDCPIGGCLRCASKRAAVRTRAITGRSMTSGTIRQPLRMLLLPSRPGTESASARALKRALTGLHIAPADFLRWVELQLQNWRLSGNAPTDLRRVVQSVILASVADATGTVAEQGARLADGYFALHGKLMDEHLMNHEEAVAFLSHSFLIAHLAAFERLSAAQIANVLSQRDRRAKFSRQCVDAALQAMRVASDLSKEQVISLYRRDASQELATLADADLLTAAESVADAGSKLGFPGNLLEALKTLAPECDLGGIRSAFTPYLQMLHYQCSLAEFVDHAVTDVYEFSPRGEKGEWLHRQYPHTIAGAANPFLNNAKSVEVLDVGWVRAKKTRERPGAMALLMILEGMQAMGFSARRELAWWIRLWLHRIIRIAGMVPVEIPERLTHEQIARLMQEIANGNTRTFGILEQRAIDAVATTIHAGWRARGVGDPVNATNISTAKLGDCDFLDVATTSVHAYESHGGALSPVYVEQHLATLRKSILRRIDELTAVADVDAWEATIHFVAHEIIGELPAATEVHGLNIRITAMTFADFLSNTLRMSRLRLLPQWSNMCWRH</sequence>
<gene>
    <name evidence="1" type="ORF">C7S16_3740</name>
</gene>
<name>A0AAW9D0P5_BURTH</name>
<organism evidence="1 2">
    <name type="scientific">Burkholderia thailandensis</name>
    <dbReference type="NCBI Taxonomy" id="57975"/>
    <lineage>
        <taxon>Bacteria</taxon>
        <taxon>Pseudomonadati</taxon>
        <taxon>Pseudomonadota</taxon>
        <taxon>Betaproteobacteria</taxon>
        <taxon>Burkholderiales</taxon>
        <taxon>Burkholderiaceae</taxon>
        <taxon>Burkholderia</taxon>
        <taxon>pseudomallei group</taxon>
    </lineage>
</organism>